<feature type="region of interest" description="Disordered" evidence="1">
    <location>
        <begin position="727"/>
        <end position="803"/>
    </location>
</feature>
<sequence>MWVCAYFWMYLRLVHAVQLPPTDWDIRANMRPPQTESHGSRQSNGADRQTYAELEHAIRVQVESSGQDCLDGVRRCEQQSGICKVDLEILKQFCGDWLNERSLLGCNKHTVRECRSALQTVNDGRLGLRHCTCEAKPSRSIDDLSRCNLLRRNLNSHPCLQEPPLLLPEGMETWQDFPLLEHNLLPSPKSGISSNAQNHFQNLASNMDYSQTDNHLPKSKESDVTTLLYPPNGRNQTTEGESLLTVSSKNHRNVAANHRLNLSKPKGDATHPIHVNLTQETITQRPGIEQSCLDLLEKCTSQLACAKSLNRYRALCSPRSCEKLRFQCNQAYKEFQSHGVTKNCTCDLETNPNRRQRCLDYEIRVLQNKCIDAQSVLTVDTNPMDVLQERAMLIDHNNHRSEFVPAQYASTTVSSETAERGDLNESVTQLLSQPLNLPARLRHIESRVSCYDAYRNCMLNYNCLSHYVQLVRLCSMRNGCHLSSSCTENLRRFYKYIEPRIANQVFTCFCLPGDLDCKQQEEVFRPECSQTEPTQLQPCASVWQRCRDDVHCETSLSFLINQCHPRSKACQENSTACLHSYRQVWLQNLVTRCRCDVRNLNFYQQMTTVHESLTYRCDLFQRLLLHQPCLARFIWWHMTFDHFLWYTDEGEEDERPSDRFSQSKELESLSRACRIANTLLLSPETIVRVYPKTEDTSQHSPESQTCSQLCGCTTGCLHHLCFPEQKPQHHGKQQKELPQRRQRQQQQQQHQNQQHKSQQMNGDLRRQSQDHIPRTDRKPNPPAALAAAAAVDTTTSVTTTTTHSTTTRITTLSACHYLPLADPQCSCLDDGDVYCSRNTNHAHLLKNFQLRINYARDEFSTILGLLDRTVSANEFQYYVRLLNLASSLETVLINATGEENCALLLARHHIPHRSDDMTAHFSPDANPETTDPVEAGELTYLIVVVNRLGQPHIYEGQLIQRNADEICLQSLQLLELMINRRFPRIRYHPLLSVLKQASLVNRPISSISVILNGSRHRLKKTELQSTPVIDQQATWRKPRTSHKKRLEPISASSSHRIRRISDTIWPQSMLVLALFAPNIFGCSV</sequence>
<dbReference type="PANTHER" id="PTHR10269">
    <property type="entry name" value="GDNF RECEPTOR ALPHA"/>
    <property type="match status" value="1"/>
</dbReference>
<feature type="region of interest" description="Disordered" evidence="1">
    <location>
        <begin position="212"/>
        <end position="239"/>
    </location>
</feature>
<reference evidence="3 4" key="1">
    <citation type="submission" date="2019-04" db="EMBL/GenBank/DDBJ databases">
        <title>Annotation for the trematode Fasciola gigantica.</title>
        <authorList>
            <person name="Choi Y.-J."/>
        </authorList>
    </citation>
    <scope>NUCLEOTIDE SEQUENCE [LARGE SCALE GENOMIC DNA]</scope>
    <source>
        <strain evidence="3">Uganda_cow_1</strain>
    </source>
</reference>
<feature type="signal peptide" evidence="2">
    <location>
        <begin position="1"/>
        <end position="16"/>
    </location>
</feature>
<dbReference type="OrthoDB" id="6279008at2759"/>
<comment type="caution">
    <text evidence="3">The sequence shown here is derived from an EMBL/GenBank/DDBJ whole genome shotgun (WGS) entry which is preliminary data.</text>
</comment>
<dbReference type="GO" id="GO:0038023">
    <property type="term" value="F:signaling receptor activity"/>
    <property type="evidence" value="ECO:0007669"/>
    <property type="project" value="InterPro"/>
</dbReference>
<dbReference type="SUPFAM" id="SSF110035">
    <property type="entry name" value="GDNF receptor-like"/>
    <property type="match status" value="1"/>
</dbReference>
<dbReference type="InterPro" id="IPR003438">
    <property type="entry name" value="GDNF_rcpt"/>
</dbReference>
<evidence type="ECO:0000256" key="2">
    <source>
        <dbReference type="SAM" id="SignalP"/>
    </source>
</evidence>
<dbReference type="EMBL" id="SUNJ01013238">
    <property type="protein sequence ID" value="TPP57411.1"/>
    <property type="molecule type" value="Genomic_DNA"/>
</dbReference>
<proteinExistence type="predicted"/>
<dbReference type="GO" id="GO:0043235">
    <property type="term" value="C:receptor complex"/>
    <property type="evidence" value="ECO:0007669"/>
    <property type="project" value="TreeGrafter"/>
</dbReference>
<feature type="chain" id="PRO_5021339402" evidence="2">
    <location>
        <begin position="17"/>
        <end position="1084"/>
    </location>
</feature>
<dbReference type="GO" id="GO:0007399">
    <property type="term" value="P:nervous system development"/>
    <property type="evidence" value="ECO:0007669"/>
    <property type="project" value="TreeGrafter"/>
</dbReference>
<gene>
    <name evidence="3" type="ORF">FGIG_03515</name>
</gene>
<accession>A0A504YA01</accession>
<dbReference type="PANTHER" id="PTHR10269:SF12">
    <property type="entry name" value="GLIAL CELL LINE-DERIVED NEUROTROPHIC FAMILY RECEPTOR-LIKE, ISOFORM E"/>
    <property type="match status" value="1"/>
</dbReference>
<feature type="compositionally biased region" description="Basic and acidic residues" evidence="1">
    <location>
        <begin position="763"/>
        <end position="779"/>
    </location>
</feature>
<keyword evidence="4" id="KW-1185">Reference proteome</keyword>
<dbReference type="Proteomes" id="UP000316759">
    <property type="component" value="Unassembled WGS sequence"/>
</dbReference>
<evidence type="ECO:0000313" key="3">
    <source>
        <dbReference type="EMBL" id="TPP57411.1"/>
    </source>
</evidence>
<feature type="compositionally biased region" description="Low complexity" evidence="1">
    <location>
        <begin position="783"/>
        <end position="803"/>
    </location>
</feature>
<dbReference type="AlphaFoldDB" id="A0A504YA01"/>
<protein>
    <submittedName>
        <fullName evidence="3">Uncharacterized protein</fullName>
    </submittedName>
</protein>
<name>A0A504YA01_FASGI</name>
<keyword evidence="2" id="KW-0732">Signal</keyword>
<organism evidence="3 4">
    <name type="scientific">Fasciola gigantica</name>
    <name type="common">Giant liver fluke</name>
    <dbReference type="NCBI Taxonomy" id="46835"/>
    <lineage>
        <taxon>Eukaryota</taxon>
        <taxon>Metazoa</taxon>
        <taxon>Spiralia</taxon>
        <taxon>Lophotrochozoa</taxon>
        <taxon>Platyhelminthes</taxon>
        <taxon>Trematoda</taxon>
        <taxon>Digenea</taxon>
        <taxon>Plagiorchiida</taxon>
        <taxon>Echinostomata</taxon>
        <taxon>Echinostomatoidea</taxon>
        <taxon>Fasciolidae</taxon>
        <taxon>Fasciola</taxon>
    </lineage>
</organism>
<dbReference type="InterPro" id="IPR037193">
    <property type="entry name" value="GDNF_alpha"/>
</dbReference>
<evidence type="ECO:0000256" key="1">
    <source>
        <dbReference type="SAM" id="MobiDB-lite"/>
    </source>
</evidence>
<evidence type="ECO:0000313" key="4">
    <source>
        <dbReference type="Proteomes" id="UP000316759"/>
    </source>
</evidence>
<dbReference type="GO" id="GO:0009897">
    <property type="term" value="C:external side of plasma membrane"/>
    <property type="evidence" value="ECO:0007669"/>
    <property type="project" value="TreeGrafter"/>
</dbReference>
<feature type="compositionally biased region" description="Low complexity" evidence="1">
    <location>
        <begin position="744"/>
        <end position="759"/>
    </location>
</feature>